<sequence length="357" mass="40263">MSDATNGPEREETNEPMISIDNADPSEADTAADLLNHQKIPPRQNFIKSVTIVQIFSSLSMVLSITISIAAILLSVGSTTDYNQPDVKQLYCVPCETLFNCLSREHPQLSQISRHTDANNTEQCCAHNRTEMKALSEMVLHYMSCSRRVSLPVINPTNFSWSKASIHMKLVPSTIYSPDGKYPNFGAADYNLKFATDEHNPLLEHNRYMEMLETGLKITESGLYLVYCSVHFKPDSAEPCKNFEYKTWSVFVKRHRPSNDALSGPILTATHTCCDECVREQETVYTAGVFMMLKQDFITVDVSGEGLVSYKPQSTYFGAALVWADTDTDSNLLDRWCTMQDLLTAFLHDFSMIRTRD</sequence>
<comment type="subcellular location">
    <subcellularLocation>
        <location evidence="1">Membrane</location>
    </subcellularLocation>
</comment>
<dbReference type="PANTHER" id="PTHR11471:SF13">
    <property type="entry name" value="TNF FAMILY PROFILE DOMAIN-CONTAINING PROTEIN"/>
    <property type="match status" value="1"/>
</dbReference>
<evidence type="ECO:0000259" key="7">
    <source>
        <dbReference type="PROSITE" id="PS50049"/>
    </source>
</evidence>
<dbReference type="GeneID" id="106076849"/>
<evidence type="ECO:0000256" key="6">
    <source>
        <dbReference type="SAM" id="Phobius"/>
    </source>
</evidence>
<dbReference type="OrthoDB" id="8667946at2759"/>
<organism evidence="8 10">
    <name type="scientific">Biomphalaria glabrata</name>
    <name type="common">Bloodfluke planorb</name>
    <name type="synonym">Freshwater snail</name>
    <dbReference type="NCBI Taxonomy" id="6526"/>
    <lineage>
        <taxon>Eukaryota</taxon>
        <taxon>Metazoa</taxon>
        <taxon>Spiralia</taxon>
        <taxon>Lophotrochozoa</taxon>
        <taxon>Mollusca</taxon>
        <taxon>Gastropoda</taxon>
        <taxon>Heterobranchia</taxon>
        <taxon>Euthyneura</taxon>
        <taxon>Panpulmonata</taxon>
        <taxon>Hygrophila</taxon>
        <taxon>Lymnaeoidea</taxon>
        <taxon>Planorbidae</taxon>
        <taxon>Biomphalaria</taxon>
    </lineage>
</organism>
<accession>A0A9W2YZ82</accession>
<dbReference type="GO" id="GO:0016020">
    <property type="term" value="C:membrane"/>
    <property type="evidence" value="ECO:0007669"/>
    <property type="project" value="UniProtKB-SubCell"/>
</dbReference>
<evidence type="ECO:0000256" key="2">
    <source>
        <dbReference type="ARBA" id="ARBA00008670"/>
    </source>
</evidence>
<dbReference type="GO" id="GO:0005125">
    <property type="term" value="F:cytokine activity"/>
    <property type="evidence" value="ECO:0007669"/>
    <property type="project" value="UniProtKB-KW"/>
</dbReference>
<dbReference type="RefSeq" id="XP_055868020.1">
    <property type="nucleotide sequence ID" value="XM_056012045.1"/>
</dbReference>
<dbReference type="PROSITE" id="PS50049">
    <property type="entry name" value="THD_2"/>
    <property type="match status" value="1"/>
</dbReference>
<comment type="similarity">
    <text evidence="2">Belongs to the tumor necrosis factor family.</text>
</comment>
<dbReference type="Proteomes" id="UP001165740">
    <property type="component" value="Chromosome 15"/>
</dbReference>
<evidence type="ECO:0000256" key="4">
    <source>
        <dbReference type="ARBA" id="ARBA00023136"/>
    </source>
</evidence>
<evidence type="ECO:0000256" key="5">
    <source>
        <dbReference type="SAM" id="MobiDB-lite"/>
    </source>
</evidence>
<feature type="region of interest" description="Disordered" evidence="5">
    <location>
        <begin position="1"/>
        <end position="25"/>
    </location>
</feature>
<keyword evidence="6" id="KW-0812">Transmembrane</keyword>
<evidence type="ECO:0000313" key="10">
    <source>
        <dbReference type="RefSeq" id="XP_055868021.1"/>
    </source>
</evidence>
<dbReference type="InterPro" id="IPR008983">
    <property type="entry name" value="Tumour_necrosis_fac-like_dom"/>
</dbReference>
<keyword evidence="4 6" id="KW-0472">Membrane</keyword>
<keyword evidence="3" id="KW-0202">Cytokine</keyword>
<dbReference type="AlphaFoldDB" id="A0A9W2YZ82"/>
<dbReference type="GO" id="GO:0005164">
    <property type="term" value="F:tumor necrosis factor receptor binding"/>
    <property type="evidence" value="ECO:0007669"/>
    <property type="project" value="InterPro"/>
</dbReference>
<name>A0A9W2YZ82_BIOGL</name>
<dbReference type="SUPFAM" id="SSF49842">
    <property type="entry name" value="TNF-like"/>
    <property type="match status" value="1"/>
</dbReference>
<evidence type="ECO:0000256" key="1">
    <source>
        <dbReference type="ARBA" id="ARBA00004370"/>
    </source>
</evidence>
<dbReference type="PANTHER" id="PTHR11471">
    <property type="entry name" value="TUMOR NECROSIS FACTOR FAMILY MEMBER"/>
    <property type="match status" value="1"/>
</dbReference>
<reference evidence="9 10" key="1">
    <citation type="submission" date="2025-04" db="UniProtKB">
        <authorList>
            <consortium name="RefSeq"/>
        </authorList>
    </citation>
    <scope>IDENTIFICATION</scope>
</reference>
<evidence type="ECO:0000256" key="3">
    <source>
        <dbReference type="ARBA" id="ARBA00022514"/>
    </source>
</evidence>
<keyword evidence="6" id="KW-1133">Transmembrane helix</keyword>
<dbReference type="Pfam" id="PF00229">
    <property type="entry name" value="TNF"/>
    <property type="match status" value="1"/>
</dbReference>
<feature type="transmembrane region" description="Helical" evidence="6">
    <location>
        <begin position="52"/>
        <end position="74"/>
    </location>
</feature>
<evidence type="ECO:0000313" key="8">
    <source>
        <dbReference type="Proteomes" id="UP001165740"/>
    </source>
</evidence>
<dbReference type="InterPro" id="IPR006052">
    <property type="entry name" value="TNF_dom"/>
</dbReference>
<dbReference type="GO" id="GO:0006955">
    <property type="term" value="P:immune response"/>
    <property type="evidence" value="ECO:0007669"/>
    <property type="project" value="InterPro"/>
</dbReference>
<keyword evidence="8" id="KW-1185">Reference proteome</keyword>
<evidence type="ECO:0000313" key="11">
    <source>
        <dbReference type="RefSeq" id="XP_055868022.1"/>
    </source>
</evidence>
<dbReference type="GO" id="GO:0005615">
    <property type="term" value="C:extracellular space"/>
    <property type="evidence" value="ECO:0007669"/>
    <property type="project" value="UniProtKB-KW"/>
</dbReference>
<protein>
    <submittedName>
        <fullName evidence="9 10">Uncharacterized protein LOC106076849 isoform X1</fullName>
    </submittedName>
</protein>
<feature type="domain" description="THD" evidence="7">
    <location>
        <begin position="164"/>
        <end position="322"/>
    </location>
</feature>
<dbReference type="Gene3D" id="2.60.120.40">
    <property type="match status" value="1"/>
</dbReference>
<gene>
    <name evidence="9 10 11" type="primary">LOC106076849</name>
</gene>
<proteinExistence type="inferred from homology"/>
<evidence type="ECO:0000313" key="9">
    <source>
        <dbReference type="RefSeq" id="XP_055868020.1"/>
    </source>
</evidence>
<dbReference type="RefSeq" id="XP_055868021.1">
    <property type="nucleotide sequence ID" value="XM_056012046.1"/>
</dbReference>
<dbReference type="RefSeq" id="XP_055868022.1">
    <property type="nucleotide sequence ID" value="XM_056012047.1"/>
</dbReference>